<geneLocation type="mitochondrion" evidence="2"/>
<gene>
    <name evidence="2" type="ORF">PLBR_LOCUS1127</name>
</gene>
<dbReference type="AlphaFoldDB" id="A0A3P3Y1D2"/>
<evidence type="ECO:0000256" key="1">
    <source>
        <dbReference type="SAM" id="MobiDB-lite"/>
    </source>
</evidence>
<accession>A0A3P3Y1D2</accession>
<organism evidence="2 3">
    <name type="scientific">Plasmodiophora brassicae</name>
    <name type="common">Clubroot disease agent</name>
    <dbReference type="NCBI Taxonomy" id="37360"/>
    <lineage>
        <taxon>Eukaryota</taxon>
        <taxon>Sar</taxon>
        <taxon>Rhizaria</taxon>
        <taxon>Endomyxa</taxon>
        <taxon>Phytomyxea</taxon>
        <taxon>Plasmodiophorida</taxon>
        <taxon>Plasmodiophoridae</taxon>
        <taxon>Plasmodiophora</taxon>
    </lineage>
</organism>
<reference evidence="2 3" key="1">
    <citation type="submission" date="2018-03" db="EMBL/GenBank/DDBJ databases">
        <authorList>
            <person name="Fogelqvist J."/>
        </authorList>
    </citation>
    <scope>NUCLEOTIDE SEQUENCE [LARGE SCALE GENOMIC DNA]</scope>
</reference>
<keyword evidence="2" id="KW-0496">Mitochondrion</keyword>
<dbReference type="EMBL" id="OVEO01000002">
    <property type="protein sequence ID" value="SPQ93912.1"/>
    <property type="molecule type" value="Genomic_DNA"/>
</dbReference>
<evidence type="ECO:0000313" key="2">
    <source>
        <dbReference type="EMBL" id="SPQ93912.1"/>
    </source>
</evidence>
<proteinExistence type="predicted"/>
<feature type="region of interest" description="Disordered" evidence="1">
    <location>
        <begin position="1"/>
        <end position="38"/>
    </location>
</feature>
<name>A0A3P3Y1D2_PLABS</name>
<feature type="region of interest" description="Disordered" evidence="1">
    <location>
        <begin position="136"/>
        <end position="186"/>
    </location>
</feature>
<evidence type="ECO:0000313" key="3">
    <source>
        <dbReference type="Proteomes" id="UP000290189"/>
    </source>
</evidence>
<feature type="compositionally biased region" description="Low complexity" evidence="1">
    <location>
        <begin position="11"/>
        <end position="21"/>
    </location>
</feature>
<sequence>MESDVRFPWLSGSSGSDGSASPKRRLPDTVPCNAARPDPQLDRFFDTYLKSETSASADLETGFYRLYAERFSSLLGVPIGGVCDKTPADVPLDENADDTMVASLDRIASNEEPTGHDHNDEPDPVPAKERLESLAKRLGSTMQTPTRQARRRTLRRRDRSRAKRTDEGRSLSARPDAGMPLPAKAEGDRPVVPAVVAPASTPLQRISEVLLEYSSVPPHCLVASERRPGVVLLKEVARSSPEFTACQDLVDIGMATRASACIISRIVKIFSYHRHSVWAQWRQGLPVGHIVGNRMPAQERSRYVFMLHSADPKTLCSIAERGSFDGLSDQYDLLFSSSLEAFSQLIQPRTRQRKLQRQQQHGPRHRAIACCIRLTRVLDRSESLDSLLDEHRRSRATWAREFDLVRTTSNPCHIMALDRSVCTPVYIFDYSLASTLYNAADS</sequence>
<feature type="compositionally biased region" description="Basic residues" evidence="1">
    <location>
        <begin position="148"/>
        <end position="162"/>
    </location>
</feature>
<protein>
    <submittedName>
        <fullName evidence="2">Uncharacterized protein</fullName>
    </submittedName>
</protein>
<dbReference type="Proteomes" id="UP000290189">
    <property type="component" value="Unassembled WGS sequence"/>
</dbReference>